<dbReference type="EMBL" id="KB743204">
    <property type="protein sequence ID" value="EOB00342.1"/>
    <property type="molecule type" value="Genomic_DNA"/>
</dbReference>
<evidence type="ECO:0000313" key="2">
    <source>
        <dbReference type="Proteomes" id="UP000296049"/>
    </source>
</evidence>
<keyword evidence="2" id="KW-1185">Reference proteome</keyword>
<dbReference type="Proteomes" id="UP000296049">
    <property type="component" value="Unassembled WGS sequence"/>
</dbReference>
<gene>
    <name evidence="1" type="ORF">Anapl_08774</name>
</gene>
<name>R0JT51_ANAPL</name>
<evidence type="ECO:0000313" key="1">
    <source>
        <dbReference type="EMBL" id="EOB00342.1"/>
    </source>
</evidence>
<organism evidence="1 2">
    <name type="scientific">Anas platyrhynchos</name>
    <name type="common">Mallard</name>
    <name type="synonym">Anas boschas</name>
    <dbReference type="NCBI Taxonomy" id="8839"/>
    <lineage>
        <taxon>Eukaryota</taxon>
        <taxon>Metazoa</taxon>
        <taxon>Chordata</taxon>
        <taxon>Craniata</taxon>
        <taxon>Vertebrata</taxon>
        <taxon>Euteleostomi</taxon>
        <taxon>Archelosauria</taxon>
        <taxon>Archosauria</taxon>
        <taxon>Dinosauria</taxon>
        <taxon>Saurischia</taxon>
        <taxon>Theropoda</taxon>
        <taxon>Coelurosauria</taxon>
        <taxon>Aves</taxon>
        <taxon>Neognathae</taxon>
        <taxon>Galloanserae</taxon>
        <taxon>Anseriformes</taxon>
        <taxon>Anatidae</taxon>
        <taxon>Anatinae</taxon>
        <taxon>Anas</taxon>
    </lineage>
</organism>
<sequence length="181" mass="20100">MPVNISQELPQISGIRAMRRLTAGSASTDSANTDFTPPPWDLNLPSATEHNQRLKDEHVLAECHGSQYQSRYVAYRSSLFIAANLGYLLHTRVDTLAEAGLQFIPYPRAWKTPATRRYNSSKIRHTGKRTGFLQLTSPGLISRPDLPVLPLGAAIHLRLPQSLRRFSLSALGHNIFAGCLK</sequence>
<protein>
    <submittedName>
        <fullName evidence="1">Uncharacterized protein</fullName>
    </submittedName>
</protein>
<proteinExistence type="predicted"/>
<dbReference type="AlphaFoldDB" id="R0JT51"/>
<accession>R0JT51</accession>
<reference evidence="2" key="1">
    <citation type="journal article" date="2013" name="Nat. Genet.">
        <title>The duck genome and transcriptome provide insight into an avian influenza virus reservoir species.</title>
        <authorList>
            <person name="Huang Y."/>
            <person name="Li Y."/>
            <person name="Burt D.W."/>
            <person name="Chen H."/>
            <person name="Zhang Y."/>
            <person name="Qian W."/>
            <person name="Kim H."/>
            <person name="Gan S."/>
            <person name="Zhao Y."/>
            <person name="Li J."/>
            <person name="Yi K."/>
            <person name="Feng H."/>
            <person name="Zhu P."/>
            <person name="Li B."/>
            <person name="Liu Q."/>
            <person name="Fairley S."/>
            <person name="Magor K.E."/>
            <person name="Du Z."/>
            <person name="Hu X."/>
            <person name="Goodman L."/>
            <person name="Tafer H."/>
            <person name="Vignal A."/>
            <person name="Lee T."/>
            <person name="Kim K.W."/>
            <person name="Sheng Z."/>
            <person name="An Y."/>
            <person name="Searle S."/>
            <person name="Herrero J."/>
            <person name="Groenen M.A."/>
            <person name="Crooijmans R.P."/>
            <person name="Faraut T."/>
            <person name="Cai Q."/>
            <person name="Webster R.G."/>
            <person name="Aldridge J.R."/>
            <person name="Warren W.C."/>
            <person name="Bartschat S."/>
            <person name="Kehr S."/>
            <person name="Marz M."/>
            <person name="Stadler P.F."/>
            <person name="Smith J."/>
            <person name="Kraus R.H."/>
            <person name="Zhao Y."/>
            <person name="Ren L."/>
            <person name="Fei J."/>
            <person name="Morisson M."/>
            <person name="Kaiser P."/>
            <person name="Griffin D.K."/>
            <person name="Rao M."/>
            <person name="Pitel F."/>
            <person name="Wang J."/>
            <person name="Li N."/>
        </authorList>
    </citation>
    <scope>NUCLEOTIDE SEQUENCE [LARGE SCALE GENOMIC DNA]</scope>
</reference>